<evidence type="ECO:0000313" key="2">
    <source>
        <dbReference type="EMBL" id="MEK8131779.1"/>
    </source>
</evidence>
<accession>A0ABU9DSE0</accession>
<comment type="caution">
    <text evidence="2">The sequence shown here is derived from an EMBL/GenBank/DDBJ whole genome shotgun (WGS) entry which is preliminary data.</text>
</comment>
<dbReference type="Proteomes" id="UP001469365">
    <property type="component" value="Unassembled WGS sequence"/>
</dbReference>
<feature type="region of interest" description="Disordered" evidence="1">
    <location>
        <begin position="89"/>
        <end position="112"/>
    </location>
</feature>
<proteinExistence type="predicted"/>
<gene>
    <name evidence="2" type="ORF">WMW72_28110</name>
</gene>
<organism evidence="2 3">
    <name type="scientific">Paenibacillus filicis</name>
    <dbReference type="NCBI Taxonomy" id="669464"/>
    <lineage>
        <taxon>Bacteria</taxon>
        <taxon>Bacillati</taxon>
        <taxon>Bacillota</taxon>
        <taxon>Bacilli</taxon>
        <taxon>Bacillales</taxon>
        <taxon>Paenibacillaceae</taxon>
        <taxon>Paenibacillus</taxon>
    </lineage>
</organism>
<dbReference type="EMBL" id="JBBPCC010000023">
    <property type="protein sequence ID" value="MEK8131779.1"/>
    <property type="molecule type" value="Genomic_DNA"/>
</dbReference>
<keyword evidence="3" id="KW-1185">Reference proteome</keyword>
<evidence type="ECO:0000313" key="3">
    <source>
        <dbReference type="Proteomes" id="UP001469365"/>
    </source>
</evidence>
<name>A0ABU9DSE0_9BACL</name>
<dbReference type="RefSeq" id="WP_341418906.1">
    <property type="nucleotide sequence ID" value="NZ_JBBPCC010000023.1"/>
</dbReference>
<evidence type="ECO:0000256" key="1">
    <source>
        <dbReference type="SAM" id="MobiDB-lite"/>
    </source>
</evidence>
<sequence length="112" mass="12063">MVRIKDTQLVETVAGTWLRFPDSFKKFHCLVELPGQLTMNINSKSGSIHIHKRDSNNVYQPCGELSLSTIGSQLQAAVYGIQAQGAGPLQPGNASMGGYDKGEPSVRKSDAS</sequence>
<protein>
    <submittedName>
        <fullName evidence="2">Uncharacterized protein</fullName>
    </submittedName>
</protein>
<reference evidence="2 3" key="1">
    <citation type="submission" date="2024-04" db="EMBL/GenBank/DDBJ databases">
        <title>draft genome sequnece of Paenibacillus filicis.</title>
        <authorList>
            <person name="Kim D.-U."/>
        </authorList>
    </citation>
    <scope>NUCLEOTIDE SEQUENCE [LARGE SCALE GENOMIC DNA]</scope>
    <source>
        <strain evidence="2 3">KACC14197</strain>
    </source>
</reference>
<feature type="compositionally biased region" description="Basic and acidic residues" evidence="1">
    <location>
        <begin position="100"/>
        <end position="112"/>
    </location>
</feature>